<dbReference type="Proteomes" id="UP001142055">
    <property type="component" value="Chromosome 2"/>
</dbReference>
<feature type="chain" id="PRO_5040153013" evidence="1">
    <location>
        <begin position="18"/>
        <end position="147"/>
    </location>
</feature>
<evidence type="ECO:0000256" key="1">
    <source>
        <dbReference type="SAM" id="SignalP"/>
    </source>
</evidence>
<evidence type="ECO:0000313" key="2">
    <source>
        <dbReference type="EMBL" id="KAJ6221135.1"/>
    </source>
</evidence>
<keyword evidence="1" id="KW-0732">Signal</keyword>
<keyword evidence="3" id="KW-1185">Reference proteome</keyword>
<sequence length="147" mass="16531">MIVTVLVLIWANILVAASPLTKSSSSLESAVPIDTKSNVGQGNYLEMDDDNSNGALDRIPLAQFVRPNPYESAYSDLYDQTERESSIPVNRLLEHIYIANSRLPRRSGSNTKRAAAMGVDLPDYILHMNKHRNFDFSQFRERMQKSG</sequence>
<accession>A0A9Q0MCA6</accession>
<name>A0A9Q0MCA6_BLOTA</name>
<proteinExistence type="predicted"/>
<comment type="caution">
    <text evidence="2">The sequence shown here is derived from an EMBL/GenBank/DDBJ whole genome shotgun (WGS) entry which is preliminary data.</text>
</comment>
<dbReference type="EMBL" id="JAPWDV010000002">
    <property type="protein sequence ID" value="KAJ6221135.1"/>
    <property type="molecule type" value="Genomic_DNA"/>
</dbReference>
<dbReference type="AlphaFoldDB" id="A0A9Q0MCA6"/>
<organism evidence="2 3">
    <name type="scientific">Blomia tropicalis</name>
    <name type="common">Mite</name>
    <dbReference type="NCBI Taxonomy" id="40697"/>
    <lineage>
        <taxon>Eukaryota</taxon>
        <taxon>Metazoa</taxon>
        <taxon>Ecdysozoa</taxon>
        <taxon>Arthropoda</taxon>
        <taxon>Chelicerata</taxon>
        <taxon>Arachnida</taxon>
        <taxon>Acari</taxon>
        <taxon>Acariformes</taxon>
        <taxon>Sarcoptiformes</taxon>
        <taxon>Astigmata</taxon>
        <taxon>Glycyphagoidea</taxon>
        <taxon>Echimyopodidae</taxon>
        <taxon>Blomia</taxon>
    </lineage>
</organism>
<gene>
    <name evidence="2" type="ORF">RDWZM_006947</name>
</gene>
<protein>
    <submittedName>
        <fullName evidence="2">Uncharacterized protein</fullName>
    </submittedName>
</protein>
<feature type="signal peptide" evidence="1">
    <location>
        <begin position="1"/>
        <end position="17"/>
    </location>
</feature>
<reference evidence="2" key="1">
    <citation type="submission" date="2022-12" db="EMBL/GenBank/DDBJ databases">
        <title>Genome assemblies of Blomia tropicalis.</title>
        <authorList>
            <person name="Cui Y."/>
        </authorList>
    </citation>
    <scope>NUCLEOTIDE SEQUENCE</scope>
    <source>
        <tissue evidence="2">Adult mites</tissue>
    </source>
</reference>
<evidence type="ECO:0000313" key="3">
    <source>
        <dbReference type="Proteomes" id="UP001142055"/>
    </source>
</evidence>